<keyword evidence="2" id="KW-0812">Transmembrane</keyword>
<dbReference type="Proteomes" id="UP001604277">
    <property type="component" value="Unassembled WGS sequence"/>
</dbReference>
<sequence>MNVHACRGLPQLDRGPKSDKHGPAGGDLGQHRRQLRRPSPAAGLLLALILVLICFVQSSEERKLPKVKTSTLEGSLIMSALPKGTIIPPSSPSDRGNAVITGGELFGIQPTGHVDRNLQSVPSPGVGH</sequence>
<dbReference type="PANTHER" id="PTHR37180:SF4">
    <property type="entry name" value="FORMIN-LIKE PROTEIN 3"/>
    <property type="match status" value="1"/>
</dbReference>
<dbReference type="AlphaFoldDB" id="A0ABD1S735"/>
<feature type="transmembrane region" description="Helical" evidence="2">
    <location>
        <begin position="41"/>
        <end position="58"/>
    </location>
</feature>
<evidence type="ECO:0000313" key="4">
    <source>
        <dbReference type="Proteomes" id="UP001604277"/>
    </source>
</evidence>
<comment type="caution">
    <text evidence="3">The sequence shown here is derived from an EMBL/GenBank/DDBJ whole genome shotgun (WGS) entry which is preliminary data.</text>
</comment>
<reference evidence="4" key="1">
    <citation type="submission" date="2024-07" db="EMBL/GenBank/DDBJ databases">
        <title>Two chromosome-level genome assemblies of Korean endemic species Abeliophyllum distichum and Forsythia ovata (Oleaceae).</title>
        <authorList>
            <person name="Jang H."/>
        </authorList>
    </citation>
    <scope>NUCLEOTIDE SEQUENCE [LARGE SCALE GENOMIC DNA]</scope>
</reference>
<dbReference type="PANTHER" id="PTHR37180">
    <property type="entry name" value="PRECURSOR OF CEP14"/>
    <property type="match status" value="1"/>
</dbReference>
<proteinExistence type="predicted"/>
<keyword evidence="4" id="KW-1185">Reference proteome</keyword>
<keyword evidence="2" id="KW-0472">Membrane</keyword>
<name>A0ABD1S735_9LAMI</name>
<dbReference type="InterPro" id="IPR038930">
    <property type="entry name" value="CEP13/CEP14"/>
</dbReference>
<evidence type="ECO:0000313" key="3">
    <source>
        <dbReference type="EMBL" id="KAL2496490.1"/>
    </source>
</evidence>
<keyword evidence="2" id="KW-1133">Transmembrane helix</keyword>
<evidence type="ECO:0000256" key="2">
    <source>
        <dbReference type="SAM" id="Phobius"/>
    </source>
</evidence>
<gene>
    <name evidence="3" type="ORF">Fot_40247</name>
</gene>
<organism evidence="3 4">
    <name type="scientific">Forsythia ovata</name>
    <dbReference type="NCBI Taxonomy" id="205694"/>
    <lineage>
        <taxon>Eukaryota</taxon>
        <taxon>Viridiplantae</taxon>
        <taxon>Streptophyta</taxon>
        <taxon>Embryophyta</taxon>
        <taxon>Tracheophyta</taxon>
        <taxon>Spermatophyta</taxon>
        <taxon>Magnoliopsida</taxon>
        <taxon>eudicotyledons</taxon>
        <taxon>Gunneridae</taxon>
        <taxon>Pentapetalae</taxon>
        <taxon>asterids</taxon>
        <taxon>lamiids</taxon>
        <taxon>Lamiales</taxon>
        <taxon>Oleaceae</taxon>
        <taxon>Forsythieae</taxon>
        <taxon>Forsythia</taxon>
    </lineage>
</organism>
<accession>A0ABD1S735</accession>
<dbReference type="EMBL" id="JBFOLJ010000011">
    <property type="protein sequence ID" value="KAL2496490.1"/>
    <property type="molecule type" value="Genomic_DNA"/>
</dbReference>
<protein>
    <submittedName>
        <fullName evidence="3">Uncharacterized protein</fullName>
    </submittedName>
</protein>
<evidence type="ECO:0000256" key="1">
    <source>
        <dbReference type="SAM" id="MobiDB-lite"/>
    </source>
</evidence>
<feature type="region of interest" description="Disordered" evidence="1">
    <location>
        <begin position="1"/>
        <end position="35"/>
    </location>
</feature>